<dbReference type="Proteomes" id="UP001237642">
    <property type="component" value="Unassembled WGS sequence"/>
</dbReference>
<evidence type="ECO:0000256" key="1">
    <source>
        <dbReference type="PROSITE-ProRule" id="PRU00176"/>
    </source>
</evidence>
<name>A0AAD8I8U9_9APIA</name>
<proteinExistence type="predicted"/>
<keyword evidence="4" id="KW-1185">Reference proteome</keyword>
<gene>
    <name evidence="3" type="ORF">POM88_026299</name>
</gene>
<dbReference type="GO" id="GO:0003723">
    <property type="term" value="F:RNA binding"/>
    <property type="evidence" value="ECO:0007669"/>
    <property type="project" value="UniProtKB-UniRule"/>
</dbReference>
<evidence type="ECO:0000259" key="2">
    <source>
        <dbReference type="PROSITE" id="PS50102"/>
    </source>
</evidence>
<feature type="domain" description="RRM" evidence="2">
    <location>
        <begin position="87"/>
        <end position="164"/>
    </location>
</feature>
<keyword evidence="1" id="KW-0694">RNA-binding</keyword>
<dbReference type="InterPro" id="IPR012677">
    <property type="entry name" value="Nucleotide-bd_a/b_plait_sf"/>
</dbReference>
<dbReference type="SMART" id="SM00360">
    <property type="entry name" value="RRM"/>
    <property type="match status" value="1"/>
</dbReference>
<reference evidence="3" key="2">
    <citation type="submission" date="2023-05" db="EMBL/GenBank/DDBJ databases">
        <authorList>
            <person name="Schelkunov M.I."/>
        </authorList>
    </citation>
    <scope>NUCLEOTIDE SEQUENCE</scope>
    <source>
        <strain evidence="3">Hsosn_3</strain>
        <tissue evidence="3">Leaf</tissue>
    </source>
</reference>
<accession>A0AAD8I8U9</accession>
<evidence type="ECO:0000313" key="4">
    <source>
        <dbReference type="Proteomes" id="UP001237642"/>
    </source>
</evidence>
<protein>
    <recommendedName>
        <fullName evidence="2">RRM domain-containing protein</fullName>
    </recommendedName>
</protein>
<dbReference type="Gene3D" id="3.30.70.330">
    <property type="match status" value="1"/>
</dbReference>
<comment type="caution">
    <text evidence="3">The sequence shown here is derived from an EMBL/GenBank/DDBJ whole genome shotgun (WGS) entry which is preliminary data.</text>
</comment>
<sequence length="239" mass="27325">MESIEDAKLRLDEDMRHMKEVDHQIEVESKEAKLTYKKSQRGVKSYVEVISTKPSLNNSQKIEGDEHGEWKIVSYRKNKSNAKLKTTTIYTVGIPPKAFAKDVWQFFSNGGQILDIILPKKTDKFGNRFGFVKTSSEKEARKIIDKLCGVKFLGKNLSVTLARPRLQKKNEVVAKDCVNHYTPVKNWLQITDKSDSSGEVEIELNQVKDIVNMFNNCLVGFTWEAEETDSLQEKLSLAH</sequence>
<evidence type="ECO:0000313" key="3">
    <source>
        <dbReference type="EMBL" id="KAK1379555.1"/>
    </source>
</evidence>
<dbReference type="Pfam" id="PF00076">
    <property type="entry name" value="RRM_1"/>
    <property type="match status" value="1"/>
</dbReference>
<dbReference type="EMBL" id="JAUIZM010000006">
    <property type="protein sequence ID" value="KAK1379555.1"/>
    <property type="molecule type" value="Genomic_DNA"/>
</dbReference>
<dbReference type="CDD" id="cd00590">
    <property type="entry name" value="RRM_SF"/>
    <property type="match status" value="1"/>
</dbReference>
<dbReference type="AlphaFoldDB" id="A0AAD8I8U9"/>
<dbReference type="InterPro" id="IPR000504">
    <property type="entry name" value="RRM_dom"/>
</dbReference>
<dbReference type="SUPFAM" id="SSF54928">
    <property type="entry name" value="RNA-binding domain, RBD"/>
    <property type="match status" value="1"/>
</dbReference>
<organism evidence="3 4">
    <name type="scientific">Heracleum sosnowskyi</name>
    <dbReference type="NCBI Taxonomy" id="360622"/>
    <lineage>
        <taxon>Eukaryota</taxon>
        <taxon>Viridiplantae</taxon>
        <taxon>Streptophyta</taxon>
        <taxon>Embryophyta</taxon>
        <taxon>Tracheophyta</taxon>
        <taxon>Spermatophyta</taxon>
        <taxon>Magnoliopsida</taxon>
        <taxon>eudicotyledons</taxon>
        <taxon>Gunneridae</taxon>
        <taxon>Pentapetalae</taxon>
        <taxon>asterids</taxon>
        <taxon>campanulids</taxon>
        <taxon>Apiales</taxon>
        <taxon>Apiaceae</taxon>
        <taxon>Apioideae</taxon>
        <taxon>apioid superclade</taxon>
        <taxon>Tordylieae</taxon>
        <taxon>Tordyliinae</taxon>
        <taxon>Heracleum</taxon>
    </lineage>
</organism>
<reference evidence="3" key="1">
    <citation type="submission" date="2023-02" db="EMBL/GenBank/DDBJ databases">
        <title>Genome of toxic invasive species Heracleum sosnowskyi carries increased number of genes despite the absence of recent whole-genome duplications.</title>
        <authorList>
            <person name="Schelkunov M."/>
            <person name="Shtratnikova V."/>
            <person name="Makarenko M."/>
            <person name="Klepikova A."/>
            <person name="Omelchenko D."/>
            <person name="Novikova G."/>
            <person name="Obukhova E."/>
            <person name="Bogdanov V."/>
            <person name="Penin A."/>
            <person name="Logacheva M."/>
        </authorList>
    </citation>
    <scope>NUCLEOTIDE SEQUENCE</scope>
    <source>
        <strain evidence="3">Hsosn_3</strain>
        <tissue evidence="3">Leaf</tissue>
    </source>
</reference>
<dbReference type="InterPro" id="IPR035979">
    <property type="entry name" value="RBD_domain_sf"/>
</dbReference>
<dbReference type="PROSITE" id="PS50102">
    <property type="entry name" value="RRM"/>
    <property type="match status" value="1"/>
</dbReference>